<dbReference type="AlphaFoldDB" id="A0A0F9EGT8"/>
<accession>A0A0F9EGT8</accession>
<protein>
    <submittedName>
        <fullName evidence="1">Uncharacterized protein</fullName>
    </submittedName>
</protein>
<organism evidence="1">
    <name type="scientific">marine sediment metagenome</name>
    <dbReference type="NCBI Taxonomy" id="412755"/>
    <lineage>
        <taxon>unclassified sequences</taxon>
        <taxon>metagenomes</taxon>
        <taxon>ecological metagenomes</taxon>
    </lineage>
</organism>
<evidence type="ECO:0000313" key="1">
    <source>
        <dbReference type="EMBL" id="KKL65486.1"/>
    </source>
</evidence>
<gene>
    <name evidence="1" type="ORF">LCGC14_2154500</name>
</gene>
<reference evidence="1" key="1">
    <citation type="journal article" date="2015" name="Nature">
        <title>Complex archaea that bridge the gap between prokaryotes and eukaryotes.</title>
        <authorList>
            <person name="Spang A."/>
            <person name="Saw J.H."/>
            <person name="Jorgensen S.L."/>
            <person name="Zaremba-Niedzwiedzka K."/>
            <person name="Martijn J."/>
            <person name="Lind A.E."/>
            <person name="van Eijk R."/>
            <person name="Schleper C."/>
            <person name="Guy L."/>
            <person name="Ettema T.J."/>
        </authorList>
    </citation>
    <scope>NUCLEOTIDE SEQUENCE</scope>
</reference>
<proteinExistence type="predicted"/>
<sequence>MANRHLFRNKGGIIRLPVDSAQIIEVGDMVALFTDDARRVSQLTYGTLAAAQLRAAHQFMGVAMEASVSGDTADITIRQSGNFEFDCAAATFEIGDLVAVDDNAGATALVDQQVIAAGENGFGIGHVSKRYSANTTRVLVEIKPNYLRTSNVLTPITFPGQLITSAVDLVTDWAVPFPFKLVQVDALVTVLTAGACDISIHNGATALDDVITIPTTSAVGVAVQQAMDDATGDDIFAVGGTLTIASDGVPTAGEAGFILWVKPFLLEA</sequence>
<comment type="caution">
    <text evidence="1">The sequence shown here is derived from an EMBL/GenBank/DDBJ whole genome shotgun (WGS) entry which is preliminary data.</text>
</comment>
<name>A0A0F9EGT8_9ZZZZ</name>
<dbReference type="EMBL" id="LAZR01027514">
    <property type="protein sequence ID" value="KKL65486.1"/>
    <property type="molecule type" value="Genomic_DNA"/>
</dbReference>